<comment type="subcellular location">
    <subcellularLocation>
        <location evidence="1">Membrane</location>
    </subcellularLocation>
</comment>
<dbReference type="InterPro" id="IPR050515">
    <property type="entry name" value="Beta-lactam/transpept"/>
</dbReference>
<evidence type="ECO:0000259" key="4">
    <source>
        <dbReference type="Pfam" id="PF00905"/>
    </source>
</evidence>
<dbReference type="GO" id="GO:0008658">
    <property type="term" value="F:penicillin binding"/>
    <property type="evidence" value="ECO:0007669"/>
    <property type="project" value="InterPro"/>
</dbReference>
<evidence type="ECO:0000313" key="6">
    <source>
        <dbReference type="EMBL" id="RQD77543.1"/>
    </source>
</evidence>
<dbReference type="EMBL" id="QZAA01000065">
    <property type="protein sequence ID" value="RQD77543.1"/>
    <property type="molecule type" value="Genomic_DNA"/>
</dbReference>
<dbReference type="SUPFAM" id="SSF56519">
    <property type="entry name" value="Penicillin binding protein dimerisation domain"/>
    <property type="match status" value="1"/>
</dbReference>
<gene>
    <name evidence="6" type="ORF">D5R97_02080</name>
</gene>
<evidence type="ECO:0000256" key="2">
    <source>
        <dbReference type="ARBA" id="ARBA00007171"/>
    </source>
</evidence>
<feature type="domain" description="Penicillin-binding protein dimerisation" evidence="5">
    <location>
        <begin position="56"/>
        <end position="203"/>
    </location>
</feature>
<name>A0A424YHC4_9FIRM</name>
<dbReference type="Pfam" id="PF03717">
    <property type="entry name" value="PBP_dimer"/>
    <property type="match status" value="1"/>
</dbReference>
<organism evidence="6 7">
    <name type="scientific">Candidatus Syntrophonatronum acetioxidans</name>
    <dbReference type="NCBI Taxonomy" id="1795816"/>
    <lineage>
        <taxon>Bacteria</taxon>
        <taxon>Bacillati</taxon>
        <taxon>Bacillota</taxon>
        <taxon>Clostridia</taxon>
        <taxon>Eubacteriales</taxon>
        <taxon>Syntrophomonadaceae</taxon>
        <taxon>Candidatus Syntrophonatronum</taxon>
    </lineage>
</organism>
<keyword evidence="3" id="KW-0472">Membrane</keyword>
<proteinExistence type="inferred from homology"/>
<dbReference type="AlphaFoldDB" id="A0A424YHC4"/>
<sequence>MRRINRQRRICLFLLLITLSFSFLILKLFKIQIIDGGRYALQAVKQRSQAYVLDTGRGEILDRQGLSLTGSYMEKVLIVFPALVEDIDQLLKDLNLLTGKELEISRAREIIMRGGPAGPLKIAEGLEEEKARLINSLDLPGVIILPEKVRYGPDSLASHLVGYMGRRSREDLWGEEAKPYSPADYVGRAGMEEMFERELRGEIPERVSIVLDAFHSPLEGLGYRHVSFQDRVRPLNVKLTLDSRAQKWVEKIMDEYIVKGAVVVMEPRSGDILALSSRPQLDQRNLESGENDFLNRALQNYPPGSIFKVVVTVAALEEGKNIPVDLFLCTGSISIGEDAKQCFQGIAHGEITLQEALAYSCNTAFIEAGLSLGREKIIEYARKMGLGEITGLYPSHLKERERATGNIPAPEEMPYLGHLANTVLGQGRVLVTPLQVAQLFTIIANEGRMVKPRLVSELTNNQGQRVIRYPTRGGERVLLPSTARHLKNMLTGVTLFGTGQEASTSSWSTAGKTGTAQAGVTGEGEEKNIYWFAGFSPMKDPAAVAVVLIEEGKGESAAFVYKEIMKGVMEVLRGR</sequence>
<dbReference type="Proteomes" id="UP000285138">
    <property type="component" value="Unassembled WGS sequence"/>
</dbReference>
<comment type="similarity">
    <text evidence="2">Belongs to the transpeptidase family.</text>
</comment>
<dbReference type="PANTHER" id="PTHR30627">
    <property type="entry name" value="PEPTIDOGLYCAN D,D-TRANSPEPTIDASE"/>
    <property type="match status" value="1"/>
</dbReference>
<accession>A0A424YHC4</accession>
<evidence type="ECO:0000259" key="5">
    <source>
        <dbReference type="Pfam" id="PF03717"/>
    </source>
</evidence>
<dbReference type="Pfam" id="PF00905">
    <property type="entry name" value="Transpeptidase"/>
    <property type="match status" value="1"/>
</dbReference>
<evidence type="ECO:0000256" key="3">
    <source>
        <dbReference type="ARBA" id="ARBA00023136"/>
    </source>
</evidence>
<protein>
    <submittedName>
        <fullName evidence="6">Penicillin-binding protein 2</fullName>
    </submittedName>
</protein>
<dbReference type="Gene3D" id="3.90.1310.10">
    <property type="entry name" value="Penicillin-binding protein 2a (Domain 2)"/>
    <property type="match status" value="1"/>
</dbReference>
<evidence type="ECO:0000313" key="7">
    <source>
        <dbReference type="Proteomes" id="UP000285138"/>
    </source>
</evidence>
<dbReference type="InterPro" id="IPR036138">
    <property type="entry name" value="PBP_dimer_sf"/>
</dbReference>
<dbReference type="InterPro" id="IPR001460">
    <property type="entry name" value="PCN-bd_Tpept"/>
</dbReference>
<reference evidence="6 7" key="1">
    <citation type="submission" date="2018-08" db="EMBL/GenBank/DDBJ databases">
        <title>The metabolism and importance of syntrophic acetate oxidation coupled to methane or sulfide production in haloalkaline environments.</title>
        <authorList>
            <person name="Timmers P.H.A."/>
            <person name="Vavourakis C.D."/>
            <person name="Sorokin D.Y."/>
            <person name="Sinninghe Damste J.S."/>
            <person name="Muyzer G."/>
            <person name="Stams A.J.M."/>
            <person name="Plugge C.M."/>
        </authorList>
    </citation>
    <scope>NUCLEOTIDE SEQUENCE [LARGE SCALE GENOMIC DNA]</scope>
    <source>
        <strain evidence="6">MSAO_Bac1</strain>
    </source>
</reference>
<dbReference type="SUPFAM" id="SSF56601">
    <property type="entry name" value="beta-lactamase/transpeptidase-like"/>
    <property type="match status" value="1"/>
</dbReference>
<feature type="domain" description="Penicillin-binding protein transpeptidase" evidence="4">
    <location>
        <begin position="260"/>
        <end position="566"/>
    </location>
</feature>
<dbReference type="GO" id="GO:0005886">
    <property type="term" value="C:plasma membrane"/>
    <property type="evidence" value="ECO:0007669"/>
    <property type="project" value="TreeGrafter"/>
</dbReference>
<dbReference type="Gene3D" id="3.40.710.10">
    <property type="entry name" value="DD-peptidase/beta-lactamase superfamily"/>
    <property type="match status" value="1"/>
</dbReference>
<comment type="caution">
    <text evidence="6">The sequence shown here is derived from an EMBL/GenBank/DDBJ whole genome shotgun (WGS) entry which is preliminary data.</text>
</comment>
<dbReference type="GO" id="GO:0071972">
    <property type="term" value="F:peptidoglycan L,D-transpeptidase activity"/>
    <property type="evidence" value="ECO:0007669"/>
    <property type="project" value="TreeGrafter"/>
</dbReference>
<dbReference type="InterPro" id="IPR005311">
    <property type="entry name" value="PBP_dimer"/>
</dbReference>
<dbReference type="InterPro" id="IPR012338">
    <property type="entry name" value="Beta-lactam/transpept-like"/>
</dbReference>
<dbReference type="PANTHER" id="PTHR30627:SF24">
    <property type="entry name" value="PENICILLIN-BINDING PROTEIN 4B"/>
    <property type="match status" value="1"/>
</dbReference>
<dbReference type="GO" id="GO:0071555">
    <property type="term" value="P:cell wall organization"/>
    <property type="evidence" value="ECO:0007669"/>
    <property type="project" value="TreeGrafter"/>
</dbReference>
<evidence type="ECO:0000256" key="1">
    <source>
        <dbReference type="ARBA" id="ARBA00004370"/>
    </source>
</evidence>